<dbReference type="InterPro" id="IPR027417">
    <property type="entry name" value="P-loop_NTPase"/>
</dbReference>
<dbReference type="Proteomes" id="UP001148786">
    <property type="component" value="Unassembled WGS sequence"/>
</dbReference>
<feature type="domain" description="Helicase C-terminal" evidence="6">
    <location>
        <begin position="833"/>
        <end position="996"/>
    </location>
</feature>
<dbReference type="PROSITE" id="PS51194">
    <property type="entry name" value="HELICASE_CTER"/>
    <property type="match status" value="1"/>
</dbReference>
<reference evidence="7" key="1">
    <citation type="submission" date="2022-07" db="EMBL/GenBank/DDBJ databases">
        <title>Genome Sequence of Agrocybe chaxingu.</title>
        <authorList>
            <person name="Buettner E."/>
        </authorList>
    </citation>
    <scope>NUCLEOTIDE SEQUENCE</scope>
    <source>
        <strain evidence="7">MP-N11</strain>
    </source>
</reference>
<evidence type="ECO:0000256" key="4">
    <source>
        <dbReference type="SAM" id="MobiDB-lite"/>
    </source>
</evidence>
<dbReference type="SMART" id="SM00490">
    <property type="entry name" value="HELICc"/>
    <property type="match status" value="1"/>
</dbReference>
<dbReference type="AlphaFoldDB" id="A0A9W8JQY7"/>
<dbReference type="InterPro" id="IPR014001">
    <property type="entry name" value="Helicase_ATP-bd"/>
</dbReference>
<feature type="domain" description="Helicase ATP-binding" evidence="5">
    <location>
        <begin position="408"/>
        <end position="636"/>
    </location>
</feature>
<dbReference type="PANTHER" id="PTHR45626">
    <property type="entry name" value="TRANSCRIPTION TERMINATION FACTOR 2-RELATED"/>
    <property type="match status" value="1"/>
</dbReference>
<evidence type="ECO:0000313" key="8">
    <source>
        <dbReference type="Proteomes" id="UP001148786"/>
    </source>
</evidence>
<dbReference type="GO" id="GO:0005634">
    <property type="term" value="C:nucleus"/>
    <property type="evidence" value="ECO:0007669"/>
    <property type="project" value="TreeGrafter"/>
</dbReference>
<dbReference type="InterPro" id="IPR000330">
    <property type="entry name" value="SNF2_N"/>
</dbReference>
<evidence type="ECO:0000313" key="7">
    <source>
        <dbReference type="EMBL" id="KAJ3494060.1"/>
    </source>
</evidence>
<accession>A0A9W8JQY7</accession>
<dbReference type="PROSITE" id="PS51192">
    <property type="entry name" value="HELICASE_ATP_BIND_1"/>
    <property type="match status" value="1"/>
</dbReference>
<dbReference type="Pfam" id="PF00271">
    <property type="entry name" value="Helicase_C"/>
    <property type="match status" value="1"/>
</dbReference>
<dbReference type="EMBL" id="JANKHO010002182">
    <property type="protein sequence ID" value="KAJ3494060.1"/>
    <property type="molecule type" value="Genomic_DNA"/>
</dbReference>
<comment type="caution">
    <text evidence="7">The sequence shown here is derived from an EMBL/GenBank/DDBJ whole genome shotgun (WGS) entry which is preliminary data.</text>
</comment>
<keyword evidence="8" id="KW-1185">Reference proteome</keyword>
<name>A0A9W8JQY7_9AGAR</name>
<evidence type="ECO:0000259" key="5">
    <source>
        <dbReference type="PROSITE" id="PS51192"/>
    </source>
</evidence>
<feature type="compositionally biased region" description="Pro residues" evidence="4">
    <location>
        <begin position="1157"/>
        <end position="1166"/>
    </location>
</feature>
<proteinExistence type="predicted"/>
<dbReference type="Gene3D" id="3.40.50.10810">
    <property type="entry name" value="Tandem AAA-ATPase domain"/>
    <property type="match status" value="1"/>
</dbReference>
<dbReference type="Gene3D" id="3.40.50.300">
    <property type="entry name" value="P-loop containing nucleotide triphosphate hydrolases"/>
    <property type="match status" value="1"/>
</dbReference>
<dbReference type="InterPro" id="IPR038718">
    <property type="entry name" value="SNF2-like_sf"/>
</dbReference>
<dbReference type="Pfam" id="PF00176">
    <property type="entry name" value="SNF2-rel_dom"/>
    <property type="match status" value="1"/>
</dbReference>
<dbReference type="SUPFAM" id="SSF52540">
    <property type="entry name" value="P-loop containing nucleoside triphosphate hydrolases"/>
    <property type="match status" value="2"/>
</dbReference>
<dbReference type="CDD" id="cd18793">
    <property type="entry name" value="SF2_C_SNF"/>
    <property type="match status" value="1"/>
</dbReference>
<protein>
    <recommendedName>
        <fullName evidence="9">Helicase C-terminal domain-containing protein</fullName>
    </recommendedName>
</protein>
<evidence type="ECO:0000256" key="1">
    <source>
        <dbReference type="ARBA" id="ARBA00022741"/>
    </source>
</evidence>
<dbReference type="InterPro" id="IPR001650">
    <property type="entry name" value="Helicase_C-like"/>
</dbReference>
<dbReference type="GO" id="GO:0005524">
    <property type="term" value="F:ATP binding"/>
    <property type="evidence" value="ECO:0007669"/>
    <property type="project" value="UniProtKB-KW"/>
</dbReference>
<gene>
    <name evidence="7" type="ORF">NLJ89_g10889</name>
</gene>
<dbReference type="InterPro" id="IPR049730">
    <property type="entry name" value="SNF2/RAD54-like_C"/>
</dbReference>
<feature type="compositionally biased region" description="Polar residues" evidence="4">
    <location>
        <begin position="1130"/>
        <end position="1144"/>
    </location>
</feature>
<dbReference type="GO" id="GO:0006281">
    <property type="term" value="P:DNA repair"/>
    <property type="evidence" value="ECO:0007669"/>
    <property type="project" value="TreeGrafter"/>
</dbReference>
<keyword evidence="1" id="KW-0547">Nucleotide-binding</keyword>
<feature type="region of interest" description="Disordered" evidence="4">
    <location>
        <begin position="1026"/>
        <end position="1254"/>
    </location>
</feature>
<evidence type="ECO:0000259" key="6">
    <source>
        <dbReference type="PROSITE" id="PS51194"/>
    </source>
</evidence>
<sequence length="1254" mass="138857">MPSHYVHSALTSMYLDCHEAPWTFPLWQQITARPNGPFVDPLPEKWTRADANAVLSYFHQYGLKTKEEEKIKFSAAITNAAALPGRLLWREWVNGQLKAWQLHATIADVFSSLGIHPLALALNAKGQQWPDSRMYTVSAIDAVGLALFGPESFDTLGHLEPSLRPFINAFMNRTWNNLRNQFNRSTKRIGKLQRDATLSFEELDREKLSKVSLARVILRVGRWKVVAENLQTTENLETIAHMEEELALLMAGIGATIPSTTGKKPHAGLSKMSNDNLVSLASQEDVADIIALYRDFFDAPDTGENDALENQHPTLKFSFSQHVEGADPGVEVESAMTPEQLCHNLGFVNGLPLLFNTHRHTGGLTPWTAPEAFEAKKMEKDSAFQPISLHWHQMAGVHAILRMVFSAAPSPGRCCGALIADEVGLGKTYQIAALIATLADLVLRESTTVTPPPIIQGNPYLRDSKKLPAGAHVVLVPGTLLAQTEAEFKIVLNPKAFDIFVYPTNKAHRELFWSPLGPYQLSKHAPSNRIIIAAHSALQQDFGSLYQSSRPPGSKLPWTTPLQLPGYELRAPATLYGRNYTSATLDEGQTCRNNGAKHYSALLLLNLAIIRAVMSATPLQTSTKDIASMGRLVGIAHFLTEKALLEEKQDTADLRRAKRDLPSDYDPLNNSEDNDPIKLAQVKAALRIQSQFEDRVIRRTIDSKNWAGEPLVKLPPCHTITVLLDLTDRELDILRVLSDRVRDSVSTATGVGRIVSRSFYIEYRMGVGYARLSLLEPIPRFNNLLHWEEHKSTKFDICARICKHLLTRDDAPPMTFEDGKVSFPPIPSAAPGEIVPQDTKILIYQEFPSLGPLLRQVLDFQELLHLFIDGQTSFQRRAAIVAEFLSDPKQRILIVSSVGSSGLNLSRANVIIFLDQPWSAQDERQIRGRAHRQPQKKEVTCYHLLANNTADVILSGLARGKGDMMEAFLKKETGQELFQMLSGKMQANPDDDLDEGDPEYAQMLRDRNKAEKAAAAEEAKRMKEEVKAAKAAAKEKEKEEKAKAKAEKAKEKAEKAEAKEKAKKGKSKRPDFSFVNDDADPGPLSQHHLGAKTDHGNDGPPTTDGESSGKSSMGDISDSSMVSILDSLGENASSSQWSLRSGCSQEAMDIEGEAPLDPRPATPPRPLSLHDGLRTPPRATSTAGRRGRSEYLPPIDDSPEARKLVKRRRQEEKMSSSPPRSPVGGGHDYTSKEMANLPPLGRRLGLYMPRPNPL</sequence>
<feature type="compositionally biased region" description="Basic and acidic residues" evidence="4">
    <location>
        <begin position="1199"/>
        <end position="1214"/>
    </location>
</feature>
<dbReference type="GO" id="GO:0008094">
    <property type="term" value="F:ATP-dependent activity, acting on DNA"/>
    <property type="evidence" value="ECO:0007669"/>
    <property type="project" value="TreeGrafter"/>
</dbReference>
<keyword evidence="3" id="KW-0067">ATP-binding</keyword>
<keyword evidence="2" id="KW-0378">Hydrolase</keyword>
<dbReference type="InterPro" id="IPR050628">
    <property type="entry name" value="SNF2_RAD54_helicase_TF"/>
</dbReference>
<evidence type="ECO:0000256" key="3">
    <source>
        <dbReference type="ARBA" id="ARBA00022840"/>
    </source>
</evidence>
<dbReference type="OrthoDB" id="3270319at2759"/>
<dbReference type="SMART" id="SM00487">
    <property type="entry name" value="DEXDc"/>
    <property type="match status" value="1"/>
</dbReference>
<dbReference type="GO" id="GO:0016787">
    <property type="term" value="F:hydrolase activity"/>
    <property type="evidence" value="ECO:0007669"/>
    <property type="project" value="UniProtKB-KW"/>
</dbReference>
<feature type="compositionally biased region" description="Basic and acidic residues" evidence="4">
    <location>
        <begin position="1026"/>
        <end position="1060"/>
    </location>
</feature>
<organism evidence="7 8">
    <name type="scientific">Agrocybe chaxingu</name>
    <dbReference type="NCBI Taxonomy" id="84603"/>
    <lineage>
        <taxon>Eukaryota</taxon>
        <taxon>Fungi</taxon>
        <taxon>Dikarya</taxon>
        <taxon>Basidiomycota</taxon>
        <taxon>Agaricomycotina</taxon>
        <taxon>Agaricomycetes</taxon>
        <taxon>Agaricomycetidae</taxon>
        <taxon>Agaricales</taxon>
        <taxon>Agaricineae</taxon>
        <taxon>Strophariaceae</taxon>
        <taxon>Agrocybe</taxon>
    </lineage>
</organism>
<evidence type="ECO:0000256" key="2">
    <source>
        <dbReference type="ARBA" id="ARBA00022801"/>
    </source>
</evidence>
<evidence type="ECO:0008006" key="9">
    <source>
        <dbReference type="Google" id="ProtNLM"/>
    </source>
</evidence>